<sequence length="771" mass="88121">MNDSLFGSLISDVVNHRSNASISFYTNLTKFYSAALSSENPTKTLVDLIQFITQWCQISDGFATRILIDNLQYLLPPTDDQNQVKANLDLILQSFSKLIQIIIEELGSFIYPQLQQFISIFRPRVQGKSFDEFVFPTLFSIIELDQTLSDSVATTLRFVSNFLDMLSEPNIQRLIEKIKNFSDSHDMHIRLAVIDTFPLFCAHEPTLFETVFLKFFNDSDTIIKSHFIQVITSHFSNKINILIPFATDANWKLRYSYIENCSKFIATDKEVEDIFYQIAHYDPEIVLRAQALHRLATCEDLKIEVKVERAIAEEKEELYKSEDKSEPEPEAKSESEATNENEIKVYDNLSSNDQEINLFESISDSQSQKNLNSKKETDDSNPTETPKESDQTEEAQKDQETEPTPENNQEETTNNIDLRPEGEINSEGNIIVHSSSEKEGENDLDDSSSSSSSSSGEEQSLVFGFHANPAKPSTTFSSISPLNSGGASFTSNSILAMNQDPNYLTVFKNDEKLMNLCKSNKYVSLCINSLCSKYKHLRISGCELACKLQVTALCFRRAVFQCVRTQRELEVIMKGYIPYCRWNEGTRFEQCVLSVVRESLRNPDWRTALSALTCISLFLTDKVRLKRSRRNSILKSIRRYSNTSTNDLLSPNPQPEVEKSGFSVETASIKYGNAFLALKLFGEVLLRIESPNFCVRQEAVEQIINFVKCFGWEFYLERVHTKVIGFTKSNRIRTQRISVRILRKMLKLNPPEDIKQKIVSILEPIDKLMEE</sequence>
<dbReference type="InterPro" id="IPR011989">
    <property type="entry name" value="ARM-like"/>
</dbReference>
<accession>A0ABR2K183</accession>
<comment type="caution">
    <text evidence="2">The sequence shown here is derived from an EMBL/GenBank/DDBJ whole genome shotgun (WGS) entry which is preliminary data.</text>
</comment>
<keyword evidence="3" id="KW-1185">Reference proteome</keyword>
<feature type="compositionally biased region" description="Basic and acidic residues" evidence="1">
    <location>
        <begin position="385"/>
        <end position="400"/>
    </location>
</feature>
<dbReference type="Proteomes" id="UP001470230">
    <property type="component" value="Unassembled WGS sequence"/>
</dbReference>
<dbReference type="InterPro" id="IPR016024">
    <property type="entry name" value="ARM-type_fold"/>
</dbReference>
<evidence type="ECO:0000313" key="3">
    <source>
        <dbReference type="Proteomes" id="UP001470230"/>
    </source>
</evidence>
<organism evidence="2 3">
    <name type="scientific">Tritrichomonas musculus</name>
    <dbReference type="NCBI Taxonomy" id="1915356"/>
    <lineage>
        <taxon>Eukaryota</taxon>
        <taxon>Metamonada</taxon>
        <taxon>Parabasalia</taxon>
        <taxon>Tritrichomonadida</taxon>
        <taxon>Tritrichomonadidae</taxon>
        <taxon>Tritrichomonas</taxon>
    </lineage>
</organism>
<feature type="compositionally biased region" description="Polar residues" evidence="1">
    <location>
        <begin position="361"/>
        <end position="371"/>
    </location>
</feature>
<protein>
    <submittedName>
        <fullName evidence="2">Uncharacterized protein</fullName>
    </submittedName>
</protein>
<evidence type="ECO:0000313" key="2">
    <source>
        <dbReference type="EMBL" id="KAK8884858.1"/>
    </source>
</evidence>
<dbReference type="SUPFAM" id="SSF48371">
    <property type="entry name" value="ARM repeat"/>
    <property type="match status" value="1"/>
</dbReference>
<proteinExistence type="predicted"/>
<reference evidence="2 3" key="1">
    <citation type="submission" date="2024-04" db="EMBL/GenBank/DDBJ databases">
        <title>Tritrichomonas musculus Genome.</title>
        <authorList>
            <person name="Alves-Ferreira E."/>
            <person name="Grigg M."/>
            <person name="Lorenzi H."/>
            <person name="Galac M."/>
        </authorList>
    </citation>
    <scope>NUCLEOTIDE SEQUENCE [LARGE SCALE GENOMIC DNA]</scope>
    <source>
        <strain evidence="2 3">EAF2021</strain>
    </source>
</reference>
<feature type="compositionally biased region" description="Low complexity" evidence="1">
    <location>
        <begin position="402"/>
        <end position="415"/>
    </location>
</feature>
<name>A0ABR2K183_9EUKA</name>
<dbReference type="EMBL" id="JAPFFF010000008">
    <property type="protein sequence ID" value="KAK8884858.1"/>
    <property type="molecule type" value="Genomic_DNA"/>
</dbReference>
<gene>
    <name evidence="2" type="ORF">M9Y10_043979</name>
</gene>
<feature type="compositionally biased region" description="Basic and acidic residues" evidence="1">
    <location>
        <begin position="317"/>
        <end position="345"/>
    </location>
</feature>
<feature type="region of interest" description="Disordered" evidence="1">
    <location>
        <begin position="317"/>
        <end position="346"/>
    </location>
</feature>
<feature type="region of interest" description="Disordered" evidence="1">
    <location>
        <begin position="361"/>
        <end position="460"/>
    </location>
</feature>
<evidence type="ECO:0000256" key="1">
    <source>
        <dbReference type="SAM" id="MobiDB-lite"/>
    </source>
</evidence>
<dbReference type="Gene3D" id="1.25.10.10">
    <property type="entry name" value="Leucine-rich Repeat Variant"/>
    <property type="match status" value="1"/>
</dbReference>